<feature type="chain" id="PRO_5035298336" description="RGS domain-containing protein" evidence="1">
    <location>
        <begin position="19"/>
        <end position="208"/>
    </location>
</feature>
<evidence type="ECO:0000256" key="1">
    <source>
        <dbReference type="SAM" id="SignalP"/>
    </source>
</evidence>
<feature type="signal peptide" evidence="1">
    <location>
        <begin position="1"/>
        <end position="18"/>
    </location>
</feature>
<feature type="domain" description="RGS" evidence="2">
    <location>
        <begin position="64"/>
        <end position="183"/>
    </location>
</feature>
<proteinExistence type="predicted"/>
<name>A0A8J2KTJ4_9HEXA</name>
<evidence type="ECO:0000313" key="4">
    <source>
        <dbReference type="Proteomes" id="UP000708208"/>
    </source>
</evidence>
<keyword evidence="1" id="KW-0732">Signal</keyword>
<gene>
    <name evidence="3" type="ORF">AFUS01_LOCUS31442</name>
</gene>
<dbReference type="Proteomes" id="UP000708208">
    <property type="component" value="Unassembled WGS sequence"/>
</dbReference>
<dbReference type="AlphaFoldDB" id="A0A8J2KTJ4"/>
<comment type="caution">
    <text evidence="3">The sequence shown here is derived from an EMBL/GenBank/DDBJ whole genome shotgun (WGS) entry which is preliminary data.</text>
</comment>
<dbReference type="Pfam" id="PF00615">
    <property type="entry name" value="RGS"/>
    <property type="match status" value="1"/>
</dbReference>
<accession>A0A8J2KTJ4</accession>
<organism evidence="3 4">
    <name type="scientific">Allacma fusca</name>
    <dbReference type="NCBI Taxonomy" id="39272"/>
    <lineage>
        <taxon>Eukaryota</taxon>
        <taxon>Metazoa</taxon>
        <taxon>Ecdysozoa</taxon>
        <taxon>Arthropoda</taxon>
        <taxon>Hexapoda</taxon>
        <taxon>Collembola</taxon>
        <taxon>Symphypleona</taxon>
        <taxon>Sminthuridae</taxon>
        <taxon>Allacma</taxon>
    </lineage>
</organism>
<dbReference type="PROSITE" id="PS50132">
    <property type="entry name" value="RGS"/>
    <property type="match status" value="1"/>
</dbReference>
<protein>
    <recommendedName>
        <fullName evidence="2">RGS domain-containing protein</fullName>
    </recommendedName>
</protein>
<dbReference type="InterPro" id="IPR016137">
    <property type="entry name" value="RGS"/>
</dbReference>
<dbReference type="EMBL" id="CAJVCH010499487">
    <property type="protein sequence ID" value="CAG7821085.1"/>
    <property type="molecule type" value="Genomic_DNA"/>
</dbReference>
<evidence type="ECO:0000313" key="3">
    <source>
        <dbReference type="EMBL" id="CAG7821085.1"/>
    </source>
</evidence>
<sequence>MNHTKLCTLFWSTLTCLGEYLKNVAHSTAGGNSLPWIFEYIATTTYFFRSSLKAVTPGVEKVQDLKTFLKNEDNLNDFTNFTRSTVHATQLDFLWAVAGLKADTLKSKKANVLKVLFAKLLFKKKVVLIHKHLFPNIKISDNVRDKVADKINSGKFTKDIFDEAFDEVFSFVESVLYQEFLRNRATNNKKTFSSHLSPAGRKLSNAIY</sequence>
<keyword evidence="4" id="KW-1185">Reference proteome</keyword>
<reference evidence="3" key="1">
    <citation type="submission" date="2021-06" db="EMBL/GenBank/DDBJ databases">
        <authorList>
            <person name="Hodson N. C."/>
            <person name="Mongue J. A."/>
            <person name="Jaron S. K."/>
        </authorList>
    </citation>
    <scope>NUCLEOTIDE SEQUENCE</scope>
</reference>
<evidence type="ECO:0000259" key="2">
    <source>
        <dbReference type="PROSITE" id="PS50132"/>
    </source>
</evidence>